<evidence type="ECO:0000256" key="1">
    <source>
        <dbReference type="ARBA" id="ARBA00001947"/>
    </source>
</evidence>
<dbReference type="Proteomes" id="UP000005695">
    <property type="component" value="Unassembled WGS sequence"/>
</dbReference>
<comment type="similarity">
    <text evidence="2 3">Belongs to the peptidase M16 family.</text>
</comment>
<dbReference type="GO" id="GO:0046872">
    <property type="term" value="F:metal ion binding"/>
    <property type="evidence" value="ECO:0007669"/>
    <property type="project" value="InterPro"/>
</dbReference>
<evidence type="ECO:0000256" key="2">
    <source>
        <dbReference type="ARBA" id="ARBA00007261"/>
    </source>
</evidence>
<dbReference type="EMBL" id="AAEW02000007">
    <property type="protein sequence ID" value="EAT15974.1"/>
    <property type="molecule type" value="Genomic_DNA"/>
</dbReference>
<dbReference type="PANTHER" id="PTHR11851">
    <property type="entry name" value="METALLOPROTEASE"/>
    <property type="match status" value="1"/>
</dbReference>
<evidence type="ECO:0000313" key="6">
    <source>
        <dbReference type="EMBL" id="EAT15974.1"/>
    </source>
</evidence>
<dbReference type="Pfam" id="PF00675">
    <property type="entry name" value="Peptidase_M16"/>
    <property type="match status" value="1"/>
</dbReference>
<dbReference type="RefSeq" id="WP_005999809.1">
    <property type="nucleotide sequence ID" value="NZ_AAEW02000007.1"/>
</dbReference>
<reference evidence="6" key="2">
    <citation type="submission" date="2006-05" db="EMBL/GenBank/DDBJ databases">
        <title>Sequencing of the draft genome and assembly of Desulfuromonas acetoxidans DSM 684.</title>
        <authorList>
            <consortium name="US DOE Joint Genome Institute (JGI-PGF)"/>
            <person name="Copeland A."/>
            <person name="Lucas S."/>
            <person name="Lapidus A."/>
            <person name="Barry K."/>
            <person name="Detter J.C."/>
            <person name="Glavina del Rio T."/>
            <person name="Hammon N."/>
            <person name="Israni S."/>
            <person name="Dalin E."/>
            <person name="Tice H."/>
            <person name="Bruce D."/>
            <person name="Pitluck S."/>
            <person name="Richardson P."/>
        </authorList>
    </citation>
    <scope>NUCLEOTIDE SEQUENCE [LARGE SCALE GENOMIC DNA]</scope>
    <source>
        <strain evidence="6">DSM 684</strain>
    </source>
</reference>
<dbReference type="EC" id="3.4.24.64" evidence="6"/>
<evidence type="ECO:0000259" key="4">
    <source>
        <dbReference type="Pfam" id="PF00675"/>
    </source>
</evidence>
<evidence type="ECO:0000256" key="3">
    <source>
        <dbReference type="RuleBase" id="RU004447"/>
    </source>
</evidence>
<comment type="cofactor">
    <cofactor evidence="1">
        <name>Zn(2+)</name>
        <dbReference type="ChEBI" id="CHEBI:29105"/>
    </cofactor>
</comment>
<dbReference type="InterPro" id="IPR011765">
    <property type="entry name" value="Pept_M16_N"/>
</dbReference>
<gene>
    <name evidence="6" type="ORF">Dace_2274</name>
</gene>
<proteinExistence type="inferred from homology"/>
<protein>
    <submittedName>
        <fullName evidence="6">Processing peptidase</fullName>
        <ecNumber evidence="6">3.4.24.64</ecNumber>
    </submittedName>
</protein>
<dbReference type="InterPro" id="IPR001431">
    <property type="entry name" value="Pept_M16_Zn_BS"/>
</dbReference>
<name>Q1K0G7_DESA6</name>
<reference evidence="6" key="1">
    <citation type="submission" date="2006-05" db="EMBL/GenBank/DDBJ databases">
        <title>Annotation of the draft genome assembly of Desulfuromonas acetoxidans DSM 684.</title>
        <authorList>
            <consortium name="US DOE Joint Genome Institute (JGI-ORNL)"/>
            <person name="Larimer F."/>
            <person name="Land M."/>
            <person name="Hauser L."/>
        </authorList>
    </citation>
    <scope>NUCLEOTIDE SEQUENCE [LARGE SCALE GENOMIC DNA]</scope>
    <source>
        <strain evidence="6">DSM 684</strain>
    </source>
</reference>
<comment type="caution">
    <text evidence="6">The sequence shown here is derived from an EMBL/GenBank/DDBJ whole genome shotgun (WGS) entry which is preliminary data.</text>
</comment>
<organism evidence="6 7">
    <name type="scientific">Desulfuromonas acetoxidans (strain DSM 684 / 11070)</name>
    <dbReference type="NCBI Taxonomy" id="281689"/>
    <lineage>
        <taxon>Bacteria</taxon>
        <taxon>Pseudomonadati</taxon>
        <taxon>Thermodesulfobacteriota</taxon>
        <taxon>Desulfuromonadia</taxon>
        <taxon>Desulfuromonadales</taxon>
        <taxon>Desulfuromonadaceae</taxon>
        <taxon>Desulfuromonas</taxon>
    </lineage>
</organism>
<dbReference type="AlphaFoldDB" id="Q1K0G7"/>
<dbReference type="SUPFAM" id="SSF63411">
    <property type="entry name" value="LuxS/MPP-like metallohydrolase"/>
    <property type="match status" value="2"/>
</dbReference>
<dbReference type="PROSITE" id="PS00143">
    <property type="entry name" value="INSULINASE"/>
    <property type="match status" value="1"/>
</dbReference>
<accession>Q1K0G7</accession>
<dbReference type="PANTHER" id="PTHR11851:SF49">
    <property type="entry name" value="MITOCHONDRIAL-PROCESSING PEPTIDASE SUBUNIT ALPHA"/>
    <property type="match status" value="1"/>
</dbReference>
<dbReference type="InterPro" id="IPR050361">
    <property type="entry name" value="MPP/UQCRC_Complex"/>
</dbReference>
<dbReference type="GO" id="GO:0006508">
    <property type="term" value="P:proteolysis"/>
    <property type="evidence" value="ECO:0007669"/>
    <property type="project" value="InterPro"/>
</dbReference>
<dbReference type="OrthoDB" id="9811314at2"/>
<evidence type="ECO:0000313" key="7">
    <source>
        <dbReference type="Proteomes" id="UP000005695"/>
    </source>
</evidence>
<evidence type="ECO:0000259" key="5">
    <source>
        <dbReference type="Pfam" id="PF05193"/>
    </source>
</evidence>
<dbReference type="GO" id="GO:0004222">
    <property type="term" value="F:metalloendopeptidase activity"/>
    <property type="evidence" value="ECO:0007669"/>
    <property type="project" value="UniProtKB-EC"/>
</dbReference>
<dbReference type="InterPro" id="IPR007863">
    <property type="entry name" value="Peptidase_M16_C"/>
</dbReference>
<feature type="domain" description="Peptidase M16 C-terminal" evidence="5">
    <location>
        <begin position="165"/>
        <end position="339"/>
    </location>
</feature>
<keyword evidence="6" id="KW-0378">Hydrolase</keyword>
<dbReference type="Pfam" id="PF05193">
    <property type="entry name" value="Peptidase_M16_C"/>
    <property type="match status" value="1"/>
</dbReference>
<sequence>MVEKSILPNGIRVLTENIPQAHSVSIGIWVVNGSRHESLEQAGISHFVEHMLFKGSANCSTLDISKKVDALGGPLNGFTGREYSCLHLRTLPEKLSLAINLMAELLLKTCYDPDEVEKERRVILQEIERLNASPDEKVHDLFSQTFWPDNALGRPVLGTVESVQKITRDALVHFTRERYINSSLIISIAGNVGHGQVLEHVITAFAPVSALCPLTEQAEPLPVKAVSLEPLVGTQAHICLGTEALSQSHPNRFAGMLLNAVLGGGMSSRLFQSLREENGLVYATYSYLNSHSDSGAMVSYATTSATQAGEVVALILEQLDHLRHHAVSAEELDAVRQRLQDRLKMSLDSTYSRMERMALSEIFQGEYVSVRSVMRELAKVTPDNLCKLAHYLMSNDSLCLCIIGDVDDQAEKLQNISF</sequence>
<keyword evidence="7" id="KW-1185">Reference proteome</keyword>
<dbReference type="Gene3D" id="3.30.830.10">
    <property type="entry name" value="Metalloenzyme, LuxS/M16 peptidase-like"/>
    <property type="match status" value="2"/>
</dbReference>
<dbReference type="InterPro" id="IPR011249">
    <property type="entry name" value="Metalloenz_LuxS/M16"/>
</dbReference>
<feature type="domain" description="Peptidase M16 N-terminal" evidence="4">
    <location>
        <begin position="12"/>
        <end position="159"/>
    </location>
</feature>